<dbReference type="Proteomes" id="UP000515297">
    <property type="component" value="Chromosome"/>
</dbReference>
<organism evidence="1 2">
    <name type="scientific">Croceicoccus marinus</name>
    <dbReference type="NCBI Taxonomy" id="450378"/>
    <lineage>
        <taxon>Bacteria</taxon>
        <taxon>Pseudomonadati</taxon>
        <taxon>Pseudomonadota</taxon>
        <taxon>Alphaproteobacteria</taxon>
        <taxon>Sphingomonadales</taxon>
        <taxon>Erythrobacteraceae</taxon>
        <taxon>Croceicoccus</taxon>
    </lineage>
</organism>
<gene>
    <name evidence="1" type="ORF">H4O24_08665</name>
</gene>
<dbReference type="Pfam" id="PF04820">
    <property type="entry name" value="Trp_halogenase"/>
    <property type="match status" value="2"/>
</dbReference>
<sequence length="495" mass="52837">MTGPGGMTGPREPLRRVVVAGDGQVGLLAAIAMRRAMPGCDIVIMGAPSGPADLADRAATALPFTNRLHDRLGIAEEAVILQAGGSHRLVTRFFGWDKQASHGAMPYGGGADRAAMSGFAQAWGDHARPGERAPSAGSLAEILARNGRFAVPPPDRATPISHIEYGLRWHPAAYRELLIGHARQLGVSYVSSAIASLDIDEGGELRAVIAANEQRIDADLYLDCTGREARLLSGLPGYAVEDWSGILPRIALYRAVPGQPMAALEDRLTLLDEGWLSEFAGRDGLQLEMGAPLDLPPERIRAAMGAEIESRVELQPGCVRQAWTGNVIAIGDAAARLHPLLGLPLDLAHRQIDLLLEMLPGRVAEPVERSEYNRRSALIAQGACDSLGAFYAAPRASRPFGATGLSERLDLTLDQFRRRGRIPLWEEAPLLRQELAALLRALGFGEGSMQIAQPANSDAAAREFAEQARAAVAFAPPYAQWLAGIVQRASAAGRG</sequence>
<proteinExistence type="predicted"/>
<protein>
    <submittedName>
        <fullName evidence="1">Tryptophan 7-halogenase</fullName>
    </submittedName>
</protein>
<dbReference type="PANTHER" id="PTHR43747:SF4">
    <property type="entry name" value="FLAVIN-DEPENDENT TRYPTOPHAN HALOGENASE"/>
    <property type="match status" value="1"/>
</dbReference>
<dbReference type="InterPro" id="IPR006905">
    <property type="entry name" value="Flavin_halogenase"/>
</dbReference>
<name>A0A7G6VQR6_9SPHN</name>
<evidence type="ECO:0000313" key="2">
    <source>
        <dbReference type="Proteomes" id="UP000515297"/>
    </source>
</evidence>
<dbReference type="InterPro" id="IPR050816">
    <property type="entry name" value="Flavin-dep_Halogenase_NPB"/>
</dbReference>
<dbReference type="PANTHER" id="PTHR43747">
    <property type="entry name" value="FAD-BINDING PROTEIN"/>
    <property type="match status" value="1"/>
</dbReference>
<dbReference type="Gene3D" id="3.50.50.60">
    <property type="entry name" value="FAD/NAD(P)-binding domain"/>
    <property type="match status" value="1"/>
</dbReference>
<evidence type="ECO:0000313" key="1">
    <source>
        <dbReference type="EMBL" id="QNE04081.1"/>
    </source>
</evidence>
<dbReference type="RefSeq" id="WP_185883389.1">
    <property type="nucleotide sequence ID" value="NZ_CP060052.1"/>
</dbReference>
<accession>A0A7G6VQR6</accession>
<dbReference type="SUPFAM" id="SSF51905">
    <property type="entry name" value="FAD/NAD(P)-binding domain"/>
    <property type="match status" value="1"/>
</dbReference>
<dbReference type="InterPro" id="IPR036188">
    <property type="entry name" value="FAD/NAD-bd_sf"/>
</dbReference>
<dbReference type="EMBL" id="CP060052">
    <property type="protein sequence ID" value="QNE04081.1"/>
    <property type="molecule type" value="Genomic_DNA"/>
</dbReference>
<dbReference type="GO" id="GO:0004497">
    <property type="term" value="F:monooxygenase activity"/>
    <property type="evidence" value="ECO:0007669"/>
    <property type="project" value="InterPro"/>
</dbReference>
<dbReference type="AlphaFoldDB" id="A0A7G6VQR6"/>
<reference evidence="1 2" key="1">
    <citation type="submission" date="2020-08" db="EMBL/GenBank/DDBJ databases">
        <authorList>
            <person name="Liu G."/>
            <person name="Sun C."/>
        </authorList>
    </citation>
    <scope>NUCLEOTIDE SEQUENCE [LARGE SCALE GENOMIC DNA]</scope>
    <source>
        <strain evidence="1 2">OT19</strain>
    </source>
</reference>